<dbReference type="RefSeq" id="WP_009650375.1">
    <property type="nucleotide sequence ID" value="NC_009715.2"/>
</dbReference>
<evidence type="ECO:0000313" key="8">
    <source>
        <dbReference type="EMBL" id="EAU01081.1"/>
    </source>
</evidence>
<dbReference type="OrthoDB" id="9788068at2"/>
<dbReference type="STRING" id="360105.CCV52592_1709"/>
<keyword evidence="9" id="KW-1185">Reference proteome</keyword>
<dbReference type="PROSITE" id="PS51732">
    <property type="entry name" value="ASN_GLN_ASE_3"/>
    <property type="match status" value="1"/>
</dbReference>
<sequence>MSKPKISIGALGGTICMSANGGKDGVKPSFSAAELIAAVPILKDMAQIKAETILALPSGSLKIVDLVRVYKWAKEQVKSGARGVIITQGTDSLEESAFFLNLIWDEAAPLIITGAMRNADNISADGAGNIYASVIAALELESKNRGVLVVLNDTIHSAKWAHKSNTLSLQTFVSVNAGIQGVIAEGKAKYISATVDRKVYPLPLKEFPKIAIVESYLDNGGEMIKMIVNSEFKGLVINGFGAGHVSFDMADEICKLKIPIVVSSRTGSGICAVKTYGYKGSEIDLQKSGCIMSGWLSAIKARLLLMILIANETPFKRIKEEFENF</sequence>
<dbReference type="PIRSF" id="PIRSF500176">
    <property type="entry name" value="L_ASNase"/>
    <property type="match status" value="1"/>
</dbReference>
<dbReference type="GO" id="GO:0004067">
    <property type="term" value="F:asparaginase activity"/>
    <property type="evidence" value="ECO:0007669"/>
    <property type="project" value="UniProtKB-UniRule"/>
</dbReference>
<evidence type="ECO:0000256" key="4">
    <source>
        <dbReference type="PIRSR" id="PIRSR001220-1"/>
    </source>
</evidence>
<keyword evidence="2" id="KW-0378">Hydrolase</keyword>
<dbReference type="GO" id="GO:0006528">
    <property type="term" value="P:asparagine metabolic process"/>
    <property type="evidence" value="ECO:0007669"/>
    <property type="project" value="InterPro"/>
</dbReference>
<dbReference type="PANTHER" id="PTHR11707">
    <property type="entry name" value="L-ASPARAGINASE"/>
    <property type="match status" value="1"/>
</dbReference>
<dbReference type="Proteomes" id="UP000006380">
    <property type="component" value="Chromosome"/>
</dbReference>
<dbReference type="Gene3D" id="3.40.50.40">
    <property type="match status" value="1"/>
</dbReference>
<accession>A7H044</accession>
<evidence type="ECO:0000256" key="1">
    <source>
        <dbReference type="ARBA" id="ARBA00010518"/>
    </source>
</evidence>
<dbReference type="PANTHER" id="PTHR11707:SF28">
    <property type="entry name" value="60 KDA LYSOPHOSPHOLIPASE"/>
    <property type="match status" value="1"/>
</dbReference>
<organism evidence="8 9">
    <name type="scientific">Campylobacter curvus (strain 525.92)</name>
    <dbReference type="NCBI Taxonomy" id="360105"/>
    <lineage>
        <taxon>Bacteria</taxon>
        <taxon>Pseudomonadati</taxon>
        <taxon>Campylobacterota</taxon>
        <taxon>Epsilonproteobacteria</taxon>
        <taxon>Campylobacterales</taxon>
        <taxon>Campylobacteraceae</taxon>
        <taxon>Campylobacter</taxon>
    </lineage>
</organism>
<dbReference type="InterPro" id="IPR037152">
    <property type="entry name" value="L-asparaginase_N_sf"/>
</dbReference>
<dbReference type="InterPro" id="IPR004550">
    <property type="entry name" value="AsnASE_II"/>
</dbReference>
<evidence type="ECO:0000259" key="6">
    <source>
        <dbReference type="Pfam" id="PF00710"/>
    </source>
</evidence>
<dbReference type="SUPFAM" id="SSF53774">
    <property type="entry name" value="Glutaminase/Asparaginase"/>
    <property type="match status" value="1"/>
</dbReference>
<dbReference type="CDD" id="cd08964">
    <property type="entry name" value="L-asparaginase_II"/>
    <property type="match status" value="1"/>
</dbReference>
<feature type="domain" description="L-asparaginase N-terminal" evidence="6">
    <location>
        <begin position="5"/>
        <end position="192"/>
    </location>
</feature>
<dbReference type="Pfam" id="PF17763">
    <property type="entry name" value="Asparaginase_C"/>
    <property type="match status" value="1"/>
</dbReference>
<protein>
    <recommendedName>
        <fullName evidence="3">L-asparagine amidohydrolase</fullName>
    </recommendedName>
</protein>
<feature type="active site" description="O-isoaspartyl threonine intermediate" evidence="4">
    <location>
        <position position="14"/>
    </location>
</feature>
<dbReference type="InterPro" id="IPR006034">
    <property type="entry name" value="Asparaginase/glutaminase-like"/>
</dbReference>
<dbReference type="Gene3D" id="3.40.50.1170">
    <property type="entry name" value="L-asparaginase, N-terminal domain"/>
    <property type="match status" value="1"/>
</dbReference>
<dbReference type="SFLD" id="SFLDS00057">
    <property type="entry name" value="Glutaminase/Asparaginase"/>
    <property type="match status" value="1"/>
</dbReference>
<dbReference type="InterPro" id="IPR027474">
    <property type="entry name" value="L-asparaginase_N"/>
</dbReference>
<dbReference type="PRINTS" id="PR00139">
    <property type="entry name" value="ASNGLNASE"/>
</dbReference>
<comment type="similarity">
    <text evidence="1">Belongs to the asparaginase 1 family.</text>
</comment>
<evidence type="ECO:0000256" key="5">
    <source>
        <dbReference type="PIRSR" id="PIRSR001220-2"/>
    </source>
</evidence>
<gene>
    <name evidence="8" type="ORF">CCV52592_1709</name>
</gene>
<dbReference type="InterPro" id="IPR040919">
    <property type="entry name" value="Asparaginase_C"/>
</dbReference>
<reference evidence="8" key="1">
    <citation type="submission" date="2016-07" db="EMBL/GenBank/DDBJ databases">
        <title>Comparative genomics of the Campylobacter concisus group.</title>
        <authorList>
            <person name="Miller W.G."/>
            <person name="Yee E."/>
            <person name="Chapman M.H."/>
            <person name="Huynh S."/>
            <person name="Bono J.L."/>
            <person name="On S.L.W."/>
            <person name="StLeger J."/>
            <person name="Foster G."/>
            <person name="Parker C.T."/>
        </authorList>
    </citation>
    <scope>NUCLEOTIDE SEQUENCE</scope>
    <source>
        <strain evidence="8">525.92</strain>
    </source>
</reference>
<evidence type="ECO:0000256" key="2">
    <source>
        <dbReference type="ARBA" id="ARBA00022801"/>
    </source>
</evidence>
<name>A7H044_CAMC5</name>
<dbReference type="Pfam" id="PF00710">
    <property type="entry name" value="Asparaginase"/>
    <property type="match status" value="1"/>
</dbReference>
<dbReference type="HOGENOM" id="CLU_019134_1_0_7"/>
<dbReference type="AlphaFoldDB" id="A7H044"/>
<proteinExistence type="inferred from homology"/>
<dbReference type="FunFam" id="3.40.50.1170:FF:000001">
    <property type="entry name" value="L-asparaginase 2"/>
    <property type="match status" value="1"/>
</dbReference>
<feature type="binding site" evidence="5">
    <location>
        <begin position="90"/>
        <end position="91"/>
    </location>
    <ligand>
        <name>substrate</name>
    </ligand>
</feature>
<feature type="binding site" evidence="5">
    <location>
        <position position="58"/>
    </location>
    <ligand>
        <name>substrate</name>
    </ligand>
</feature>
<dbReference type="PIRSF" id="PIRSF001220">
    <property type="entry name" value="L-ASNase_gatD"/>
    <property type="match status" value="1"/>
</dbReference>
<dbReference type="InterPro" id="IPR036152">
    <property type="entry name" value="Asp/glu_Ase-like_sf"/>
</dbReference>
<dbReference type="EMBL" id="CP000767">
    <property type="protein sequence ID" value="EAU01081.1"/>
    <property type="molecule type" value="Genomic_DNA"/>
</dbReference>
<evidence type="ECO:0000256" key="3">
    <source>
        <dbReference type="ARBA" id="ARBA00030414"/>
    </source>
</evidence>
<dbReference type="SMART" id="SM00870">
    <property type="entry name" value="Asparaginase"/>
    <property type="match status" value="1"/>
</dbReference>
<evidence type="ECO:0000313" key="9">
    <source>
        <dbReference type="Proteomes" id="UP000006380"/>
    </source>
</evidence>
<dbReference type="KEGG" id="ccv:CCV52592_1709"/>
<dbReference type="InterPro" id="IPR027473">
    <property type="entry name" value="L-asparaginase_C"/>
</dbReference>
<feature type="domain" description="Asparaginase/glutaminase C-terminal" evidence="7">
    <location>
        <begin position="209"/>
        <end position="322"/>
    </location>
</feature>
<evidence type="ECO:0000259" key="7">
    <source>
        <dbReference type="Pfam" id="PF17763"/>
    </source>
</evidence>